<gene>
    <name evidence="5" type="ORF">NCTC11647_01046</name>
</gene>
<evidence type="ECO:0000313" key="5">
    <source>
        <dbReference type="EMBL" id="SPY27977.1"/>
    </source>
</evidence>
<name>A0A2T3QPC7_PHODM</name>
<dbReference type="Pfam" id="PF25881">
    <property type="entry name" value="HH_YBHG"/>
    <property type="match status" value="1"/>
</dbReference>
<accession>A0A2T3QPC7</accession>
<dbReference type="EMBL" id="UATL01000001">
    <property type="protein sequence ID" value="SPY27977.1"/>
    <property type="molecule type" value="Genomic_DNA"/>
</dbReference>
<comment type="subcellular location">
    <subcellularLocation>
        <location evidence="1">Cell envelope</location>
    </subcellularLocation>
</comment>
<protein>
    <submittedName>
        <fullName evidence="5">Putative efflux pump membrane fusion protein</fullName>
    </submittedName>
</protein>
<dbReference type="Gene3D" id="2.40.30.170">
    <property type="match status" value="1"/>
</dbReference>
<dbReference type="PROSITE" id="PS51257">
    <property type="entry name" value="PROKAR_LIPOPROTEIN"/>
    <property type="match status" value="1"/>
</dbReference>
<dbReference type="Gene3D" id="2.40.50.100">
    <property type="match status" value="1"/>
</dbReference>
<dbReference type="Gene3D" id="1.10.287.470">
    <property type="entry name" value="Helix hairpin bin"/>
    <property type="match status" value="2"/>
</dbReference>
<evidence type="ECO:0000313" key="6">
    <source>
        <dbReference type="Proteomes" id="UP000251647"/>
    </source>
</evidence>
<dbReference type="SUPFAM" id="SSF111369">
    <property type="entry name" value="HlyD-like secretion proteins"/>
    <property type="match status" value="2"/>
</dbReference>
<sequence>MYKNLAFILSISILVSLTGCNDSTSHQALGTLERDTVRLTATSNEIIRKMPIQEGQKVKAGDLLVQLDDQMQKAALEKARAEQGKAKAYLQRLLNGERPEDIATAQAHLAKSQANLQDAKQNFQRVAKLVKRKVMTQADLDNAQAQLSAAIADVTANQETLDKLVQGTRIEDIAQAEQALKASQAEVALQQQKLSDLTVVATRDGILDSLPYHVGSRVPLNGVVAIVEANTAPYAQVYIPEPYRVHLKAGDKLTVHVDGLDTPFQGTLRWIATESTFTPYYALNAEDRARLVYLAKIDLPTDAVDLPSGVPAQVDMPHE</sequence>
<dbReference type="PANTHER" id="PTHR32347:SF29">
    <property type="entry name" value="UPF0194 MEMBRANE PROTEIN YBHG"/>
    <property type="match status" value="1"/>
</dbReference>
<proteinExistence type="predicted"/>
<organism evidence="5 6">
    <name type="scientific">Photobacterium damselae</name>
    <dbReference type="NCBI Taxonomy" id="38293"/>
    <lineage>
        <taxon>Bacteria</taxon>
        <taxon>Pseudomonadati</taxon>
        <taxon>Pseudomonadota</taxon>
        <taxon>Gammaproteobacteria</taxon>
        <taxon>Vibrionales</taxon>
        <taxon>Vibrionaceae</taxon>
        <taxon>Photobacterium</taxon>
    </lineage>
</organism>
<evidence type="ECO:0000256" key="1">
    <source>
        <dbReference type="ARBA" id="ARBA00004196"/>
    </source>
</evidence>
<dbReference type="OrthoDB" id="8558741at2"/>
<dbReference type="InterPro" id="IPR050465">
    <property type="entry name" value="UPF0194_transport"/>
</dbReference>
<dbReference type="RefSeq" id="WP_005299800.1">
    <property type="nucleotide sequence ID" value="NZ_PYOG01000001.1"/>
</dbReference>
<evidence type="ECO:0000256" key="2">
    <source>
        <dbReference type="ARBA" id="ARBA00023054"/>
    </source>
</evidence>
<evidence type="ECO:0000256" key="3">
    <source>
        <dbReference type="SAM" id="Coils"/>
    </source>
</evidence>
<reference evidence="5 6" key="1">
    <citation type="submission" date="2018-06" db="EMBL/GenBank/DDBJ databases">
        <authorList>
            <consortium name="Pathogen Informatics"/>
            <person name="Doyle S."/>
        </authorList>
    </citation>
    <scope>NUCLEOTIDE SEQUENCE [LARGE SCALE GENOMIC DNA]</scope>
    <source>
        <strain evidence="5 6">NCTC11647</strain>
    </source>
</reference>
<feature type="domain" description="YbhG-like alpha-helical hairpin" evidence="4">
    <location>
        <begin position="67"/>
        <end position="194"/>
    </location>
</feature>
<dbReference type="PANTHER" id="PTHR32347">
    <property type="entry name" value="EFFLUX SYSTEM COMPONENT YKNX-RELATED"/>
    <property type="match status" value="1"/>
</dbReference>
<evidence type="ECO:0000259" key="4">
    <source>
        <dbReference type="Pfam" id="PF25881"/>
    </source>
</evidence>
<dbReference type="AlphaFoldDB" id="A0A2T3QPC7"/>
<keyword evidence="2 3" id="KW-0175">Coiled coil</keyword>
<feature type="coiled-coil region" evidence="3">
    <location>
        <begin position="64"/>
        <end position="129"/>
    </location>
</feature>
<dbReference type="GO" id="GO:0030313">
    <property type="term" value="C:cell envelope"/>
    <property type="evidence" value="ECO:0007669"/>
    <property type="project" value="UniProtKB-SubCell"/>
</dbReference>
<dbReference type="Proteomes" id="UP000251647">
    <property type="component" value="Unassembled WGS sequence"/>
</dbReference>
<dbReference type="InterPro" id="IPR059052">
    <property type="entry name" value="HH_YbhG-like"/>
</dbReference>